<dbReference type="AlphaFoldDB" id="A0A167U0H4"/>
<reference evidence="1 2" key="1">
    <citation type="journal article" date="2016" name="Mol. Biol. Evol.">
        <title>Comparative Genomics of Early-Diverging Mushroom-Forming Fungi Provides Insights into the Origins of Lignocellulose Decay Capabilities.</title>
        <authorList>
            <person name="Nagy L.G."/>
            <person name="Riley R."/>
            <person name="Tritt A."/>
            <person name="Adam C."/>
            <person name="Daum C."/>
            <person name="Floudas D."/>
            <person name="Sun H."/>
            <person name="Yadav J.S."/>
            <person name="Pangilinan J."/>
            <person name="Larsson K.H."/>
            <person name="Matsuura K."/>
            <person name="Barry K."/>
            <person name="Labutti K."/>
            <person name="Kuo R."/>
            <person name="Ohm R.A."/>
            <person name="Bhattacharya S.S."/>
            <person name="Shirouzu T."/>
            <person name="Yoshinaga Y."/>
            <person name="Martin F.M."/>
            <person name="Grigoriev I.V."/>
            <person name="Hibbett D.S."/>
        </authorList>
    </citation>
    <scope>NUCLEOTIDE SEQUENCE [LARGE SCALE GENOMIC DNA]</scope>
    <source>
        <strain evidence="1 2">CBS 109695</strain>
    </source>
</reference>
<name>A0A167U0H4_9AGAM</name>
<evidence type="ECO:0000313" key="1">
    <source>
        <dbReference type="EMBL" id="KZP03473.1"/>
    </source>
</evidence>
<keyword evidence="2" id="KW-1185">Reference proteome</keyword>
<gene>
    <name evidence="1" type="ORF">FIBSPDRAFT_473447</name>
</gene>
<sequence>MLVGCCPYRSCCDACSAAALATFQASGQLLVLPHLPGLFQDFEGISQSAFLSAKRCRH</sequence>
<dbReference type="EMBL" id="KV418060">
    <property type="protein sequence ID" value="KZP03473.1"/>
    <property type="molecule type" value="Genomic_DNA"/>
</dbReference>
<organism evidence="1 2">
    <name type="scientific">Athelia psychrophila</name>
    <dbReference type="NCBI Taxonomy" id="1759441"/>
    <lineage>
        <taxon>Eukaryota</taxon>
        <taxon>Fungi</taxon>
        <taxon>Dikarya</taxon>
        <taxon>Basidiomycota</taxon>
        <taxon>Agaricomycotina</taxon>
        <taxon>Agaricomycetes</taxon>
        <taxon>Agaricomycetidae</taxon>
        <taxon>Atheliales</taxon>
        <taxon>Atheliaceae</taxon>
        <taxon>Athelia</taxon>
    </lineage>
</organism>
<accession>A0A167U0H4</accession>
<protein>
    <submittedName>
        <fullName evidence="1">Uncharacterized protein</fullName>
    </submittedName>
</protein>
<evidence type="ECO:0000313" key="2">
    <source>
        <dbReference type="Proteomes" id="UP000076532"/>
    </source>
</evidence>
<proteinExistence type="predicted"/>
<dbReference type="Proteomes" id="UP000076532">
    <property type="component" value="Unassembled WGS sequence"/>
</dbReference>